<feature type="non-terminal residue" evidence="1">
    <location>
        <position position="75"/>
    </location>
</feature>
<sequence>MARYMQRQGHRCGRHRVRRLMQLMRLVPIYQTPNTSKKHPQHKIYPYLLRDLTIDQPNQVWCVDITYIPMQRGFL</sequence>
<organism evidence="1">
    <name type="scientific">hydrothermal vent metagenome</name>
    <dbReference type="NCBI Taxonomy" id="652676"/>
    <lineage>
        <taxon>unclassified sequences</taxon>
        <taxon>metagenomes</taxon>
        <taxon>ecological metagenomes</taxon>
    </lineage>
</organism>
<name>A0A3B0R7B5_9ZZZZ</name>
<protein>
    <submittedName>
        <fullName evidence="1">Mobile element protein</fullName>
    </submittedName>
</protein>
<dbReference type="AlphaFoldDB" id="A0A3B0R7B5"/>
<dbReference type="InterPro" id="IPR050900">
    <property type="entry name" value="Transposase_IS3/IS150/IS904"/>
</dbReference>
<dbReference type="PANTHER" id="PTHR46889:SF4">
    <property type="entry name" value="TRANSPOSASE INSO FOR INSERTION SEQUENCE ELEMENT IS911B-RELATED"/>
    <property type="match status" value="1"/>
</dbReference>
<dbReference type="EMBL" id="UOEG01000019">
    <property type="protein sequence ID" value="VAV88089.1"/>
    <property type="molecule type" value="Genomic_DNA"/>
</dbReference>
<accession>A0A3B0R7B5</accession>
<evidence type="ECO:0000313" key="1">
    <source>
        <dbReference type="EMBL" id="VAV88089.1"/>
    </source>
</evidence>
<reference evidence="1" key="1">
    <citation type="submission" date="2018-06" db="EMBL/GenBank/DDBJ databases">
        <authorList>
            <person name="Zhirakovskaya E."/>
        </authorList>
    </citation>
    <scope>NUCLEOTIDE SEQUENCE</scope>
</reference>
<dbReference type="PANTHER" id="PTHR46889">
    <property type="entry name" value="TRANSPOSASE INSF FOR INSERTION SEQUENCE IS3B-RELATED"/>
    <property type="match status" value="1"/>
</dbReference>
<proteinExistence type="predicted"/>
<gene>
    <name evidence="1" type="ORF">MNBD_ALPHA07-1104</name>
</gene>